<protein>
    <submittedName>
        <fullName evidence="2">Uncharacterized protein</fullName>
    </submittedName>
</protein>
<organism evidence="2 3">
    <name type="scientific">Lophium mytilinum</name>
    <dbReference type="NCBI Taxonomy" id="390894"/>
    <lineage>
        <taxon>Eukaryota</taxon>
        <taxon>Fungi</taxon>
        <taxon>Dikarya</taxon>
        <taxon>Ascomycota</taxon>
        <taxon>Pezizomycotina</taxon>
        <taxon>Dothideomycetes</taxon>
        <taxon>Pleosporomycetidae</taxon>
        <taxon>Mytilinidiales</taxon>
        <taxon>Mytilinidiaceae</taxon>
        <taxon>Lophium</taxon>
    </lineage>
</organism>
<feature type="compositionally biased region" description="Basic and acidic residues" evidence="1">
    <location>
        <begin position="63"/>
        <end position="77"/>
    </location>
</feature>
<evidence type="ECO:0000256" key="1">
    <source>
        <dbReference type="SAM" id="MobiDB-lite"/>
    </source>
</evidence>
<sequence length="259" mass="27988">MHRRPYLAKQKGGEKNMVVVRGRIRRVLDKGTLDVGRRRGHAATPRILRPPPSARGSRCRRSSRLDFHRAPRHREEGCCTEGGLAGGRDSAAPEPSNQQDDGARERPVDPRRAALVELAQRRRQPGHLPGVPLRIPAGYNLISDVTPAALTDPRRCTVHTGTESKERAVIAAAGLSGAHVVPLSLGRGVEAACGEGVCIWGLGIVRPHGSWAGRMQFGRFRGGGCGSAKERRATLACVSRGLCSWSADSQTPSQPWAWC</sequence>
<keyword evidence="3" id="KW-1185">Reference proteome</keyword>
<reference evidence="2" key="1">
    <citation type="journal article" date="2020" name="Stud. Mycol.">
        <title>101 Dothideomycetes genomes: a test case for predicting lifestyles and emergence of pathogens.</title>
        <authorList>
            <person name="Haridas S."/>
            <person name="Albert R."/>
            <person name="Binder M."/>
            <person name="Bloem J."/>
            <person name="Labutti K."/>
            <person name="Salamov A."/>
            <person name="Andreopoulos B."/>
            <person name="Baker S."/>
            <person name="Barry K."/>
            <person name="Bills G."/>
            <person name="Bluhm B."/>
            <person name="Cannon C."/>
            <person name="Castanera R."/>
            <person name="Culley D."/>
            <person name="Daum C."/>
            <person name="Ezra D."/>
            <person name="Gonzalez J."/>
            <person name="Henrissat B."/>
            <person name="Kuo A."/>
            <person name="Liang C."/>
            <person name="Lipzen A."/>
            <person name="Lutzoni F."/>
            <person name="Magnuson J."/>
            <person name="Mondo S."/>
            <person name="Nolan M."/>
            <person name="Ohm R."/>
            <person name="Pangilinan J."/>
            <person name="Park H.-J."/>
            <person name="Ramirez L."/>
            <person name="Alfaro M."/>
            <person name="Sun H."/>
            <person name="Tritt A."/>
            <person name="Yoshinaga Y."/>
            <person name="Zwiers L.-H."/>
            <person name="Turgeon B."/>
            <person name="Goodwin S."/>
            <person name="Spatafora J."/>
            <person name="Crous P."/>
            <person name="Grigoriev I."/>
        </authorList>
    </citation>
    <scope>NUCLEOTIDE SEQUENCE</scope>
    <source>
        <strain evidence="2">CBS 269.34</strain>
    </source>
</reference>
<dbReference type="AlphaFoldDB" id="A0A6A6R6K4"/>
<name>A0A6A6R6K4_9PEZI</name>
<gene>
    <name evidence="2" type="ORF">BU16DRAFT_236025</name>
</gene>
<proteinExistence type="predicted"/>
<feature type="region of interest" description="Disordered" evidence="1">
    <location>
        <begin position="35"/>
        <end position="109"/>
    </location>
</feature>
<dbReference type="Proteomes" id="UP000799750">
    <property type="component" value="Unassembled WGS sequence"/>
</dbReference>
<evidence type="ECO:0000313" key="3">
    <source>
        <dbReference type="Proteomes" id="UP000799750"/>
    </source>
</evidence>
<accession>A0A6A6R6K4</accession>
<dbReference type="EMBL" id="MU004183">
    <property type="protein sequence ID" value="KAF2500096.1"/>
    <property type="molecule type" value="Genomic_DNA"/>
</dbReference>
<evidence type="ECO:0000313" key="2">
    <source>
        <dbReference type="EMBL" id="KAF2500096.1"/>
    </source>
</evidence>